<keyword evidence="2" id="KW-0808">Transferase</keyword>
<dbReference type="Gene3D" id="3.90.1200.10">
    <property type="match status" value="1"/>
</dbReference>
<dbReference type="Pfam" id="PF01636">
    <property type="entry name" value="APH"/>
    <property type="match status" value="1"/>
</dbReference>
<dbReference type="Proteomes" id="UP000319927">
    <property type="component" value="Unassembled WGS sequence"/>
</dbReference>
<dbReference type="GO" id="GO:0016740">
    <property type="term" value="F:transferase activity"/>
    <property type="evidence" value="ECO:0007669"/>
    <property type="project" value="UniProtKB-KW"/>
</dbReference>
<evidence type="ECO:0000259" key="1">
    <source>
        <dbReference type="Pfam" id="PF01636"/>
    </source>
</evidence>
<feature type="domain" description="Aminoglycoside phosphotransferase" evidence="1">
    <location>
        <begin position="139"/>
        <end position="329"/>
    </location>
</feature>
<organism evidence="2 3">
    <name type="scientific">Micromonospora palomenae</name>
    <dbReference type="NCBI Taxonomy" id="1461247"/>
    <lineage>
        <taxon>Bacteria</taxon>
        <taxon>Bacillati</taxon>
        <taxon>Actinomycetota</taxon>
        <taxon>Actinomycetes</taxon>
        <taxon>Micromonosporales</taxon>
        <taxon>Micromonosporaceae</taxon>
        <taxon>Micromonospora</taxon>
    </lineage>
</organism>
<sequence length="386" mass="41195">MTRTVTLVLVDPAGRLLGALPPYEVPTPWWQEVDAVVCGAPVEVAVLRLLSCVSDRPGIGGAVTYLAEVAAPPAVPLRPVDLELPPHPLRAPYAEPGGPAATVGWATAALDRLGRPAKEVAQRRTWNLSAIWRLDGPHGPVWLKQVPGFFRHEAAVLRWLGAVTPGLVPPLLAADDDGRMLLDHVPGEDRYGADPAERAAIAADQHVLQMRALPLVDDLVAAGVPDLRGGALARWIRAALAPHHADVVLDGLEERLAQARRCGVPDTLVHGDLHPGNVRSDGDRRVIIDWGDSFVGHPAFDILVLTIGLPADASDALVAAWCARWRADVPGCEPERAVELLRPVAAVRSAAVYAAFLAAIEPSERVYHDADVPHWLAQAASLLGRG</sequence>
<dbReference type="EMBL" id="VIXA01000002">
    <property type="protein sequence ID" value="TWG21556.1"/>
    <property type="molecule type" value="Genomic_DNA"/>
</dbReference>
<name>A0A561WCG6_9ACTN</name>
<evidence type="ECO:0000313" key="2">
    <source>
        <dbReference type="EMBL" id="TWG21556.1"/>
    </source>
</evidence>
<dbReference type="InterPro" id="IPR002575">
    <property type="entry name" value="Aminoglycoside_PTrfase"/>
</dbReference>
<dbReference type="OrthoDB" id="101887at2"/>
<accession>A0A561WCG6</accession>
<evidence type="ECO:0000313" key="3">
    <source>
        <dbReference type="Proteomes" id="UP000319927"/>
    </source>
</evidence>
<dbReference type="InterPro" id="IPR011009">
    <property type="entry name" value="Kinase-like_dom_sf"/>
</dbReference>
<gene>
    <name evidence="2" type="ORF">FHX75_1269</name>
</gene>
<protein>
    <submittedName>
        <fullName evidence="2">Phosphotransferase family enzyme</fullName>
    </submittedName>
</protein>
<comment type="caution">
    <text evidence="2">The sequence shown here is derived from an EMBL/GenBank/DDBJ whole genome shotgun (WGS) entry which is preliminary data.</text>
</comment>
<dbReference type="SUPFAM" id="SSF56112">
    <property type="entry name" value="Protein kinase-like (PK-like)"/>
    <property type="match status" value="1"/>
</dbReference>
<proteinExistence type="predicted"/>
<dbReference type="RefSeq" id="WP_154939155.1">
    <property type="nucleotide sequence ID" value="NZ_VIXA01000002.1"/>
</dbReference>
<keyword evidence="3" id="KW-1185">Reference proteome</keyword>
<reference evidence="2 3" key="1">
    <citation type="submission" date="2019-06" db="EMBL/GenBank/DDBJ databases">
        <title>Sequencing the genomes of 1000 actinobacteria strains.</title>
        <authorList>
            <person name="Klenk H.-P."/>
        </authorList>
    </citation>
    <scope>NUCLEOTIDE SEQUENCE [LARGE SCALE GENOMIC DNA]</scope>
    <source>
        <strain evidence="2 3">DSM 102131</strain>
    </source>
</reference>
<dbReference type="AlphaFoldDB" id="A0A561WCG6"/>